<dbReference type="EMBL" id="RJSE01000007">
    <property type="protein sequence ID" value="RNL62016.1"/>
    <property type="molecule type" value="Genomic_DNA"/>
</dbReference>
<evidence type="ECO:0008006" key="4">
    <source>
        <dbReference type="Google" id="ProtNLM"/>
    </source>
</evidence>
<feature type="signal peptide" evidence="1">
    <location>
        <begin position="1"/>
        <end position="32"/>
    </location>
</feature>
<evidence type="ECO:0000313" key="2">
    <source>
        <dbReference type="EMBL" id="RNL62016.1"/>
    </source>
</evidence>
<reference evidence="2 3" key="1">
    <citation type="submission" date="2018-11" db="EMBL/GenBank/DDBJ databases">
        <authorList>
            <person name="Li F."/>
        </authorList>
    </citation>
    <scope>NUCLEOTIDE SEQUENCE [LARGE SCALE GENOMIC DNA]</scope>
    <source>
        <strain evidence="2 3">Gsoil 097</strain>
    </source>
</reference>
<keyword evidence="3" id="KW-1185">Reference proteome</keyword>
<organism evidence="2 3">
    <name type="scientific">Nocardioides marmoriginsengisoli</name>
    <dbReference type="NCBI Taxonomy" id="661483"/>
    <lineage>
        <taxon>Bacteria</taxon>
        <taxon>Bacillati</taxon>
        <taxon>Actinomycetota</taxon>
        <taxon>Actinomycetes</taxon>
        <taxon>Propionibacteriales</taxon>
        <taxon>Nocardioidaceae</taxon>
        <taxon>Nocardioides</taxon>
    </lineage>
</organism>
<proteinExistence type="predicted"/>
<protein>
    <recommendedName>
        <fullName evidence="4">CARDB domain-containing protein</fullName>
    </recommendedName>
</protein>
<evidence type="ECO:0000313" key="3">
    <source>
        <dbReference type="Proteomes" id="UP000267128"/>
    </source>
</evidence>
<dbReference type="RefSeq" id="WP_123227311.1">
    <property type="nucleotide sequence ID" value="NZ_RJSE01000007.1"/>
</dbReference>
<name>A0A3N0CG76_9ACTN</name>
<gene>
    <name evidence="2" type="ORF">EFK50_09315</name>
</gene>
<comment type="caution">
    <text evidence="2">The sequence shown here is derived from an EMBL/GenBank/DDBJ whole genome shotgun (WGS) entry which is preliminary data.</text>
</comment>
<dbReference type="Proteomes" id="UP000267128">
    <property type="component" value="Unassembled WGS sequence"/>
</dbReference>
<evidence type="ECO:0000256" key="1">
    <source>
        <dbReference type="SAM" id="SignalP"/>
    </source>
</evidence>
<sequence>MYKISRASRIRSIAVVAVALIAPLLLSATATAAAYNQNGHLLVRGTGSTYTMGYPATSGSSSAGSSAAIAVPAGGSATYSFKVFNKGTTASQYGLLMTGGTTATVRFGSAVGKVVKIGPYDDRYLTPLINPGASLTYSVKVQLAKNSPQATYNTGIHLFPRDLSPTHPTYAMDVITLVTEVRAPAAGTNPTEIFARNGGLSYVGGSVDGQTAGAAPLKVGASTTFTVRLRNNGPAPTRIWAFTGNEAGCDDGFTVKVKAGTTDVTAAWKNHSFESPTLAKNQTKDYTFTIKRVNDGGSCGQTPKFFVQTTATRVYLGVAPAV</sequence>
<keyword evidence="1" id="KW-0732">Signal</keyword>
<feature type="chain" id="PRO_5039431252" description="CARDB domain-containing protein" evidence="1">
    <location>
        <begin position="33"/>
        <end position="322"/>
    </location>
</feature>
<dbReference type="AlphaFoldDB" id="A0A3N0CG76"/>
<accession>A0A3N0CG76</accession>